<keyword evidence="3" id="KW-1003">Cell membrane</keyword>
<protein>
    <submittedName>
        <fullName evidence="11">Putative MscS family protein YkuT</fullName>
    </submittedName>
</protein>
<dbReference type="Pfam" id="PF21088">
    <property type="entry name" value="MS_channel_1st"/>
    <property type="match status" value="1"/>
</dbReference>
<dbReference type="FunFam" id="2.30.30.60:FF:000001">
    <property type="entry name" value="MscS Mechanosensitive ion channel"/>
    <property type="match status" value="1"/>
</dbReference>
<feature type="domain" description="Mechanosensitive ion channel MscS" evidence="8">
    <location>
        <begin position="115"/>
        <end position="179"/>
    </location>
</feature>
<proteinExistence type="inferred from homology"/>
<dbReference type="AlphaFoldDB" id="A0A0P8W5I7"/>
<dbReference type="InterPro" id="IPR049278">
    <property type="entry name" value="MS_channel_C"/>
</dbReference>
<dbReference type="Proteomes" id="UP000050326">
    <property type="component" value="Unassembled WGS sequence"/>
</dbReference>
<keyword evidence="5 7" id="KW-1133">Transmembrane helix</keyword>
<feature type="transmembrane region" description="Helical" evidence="7">
    <location>
        <begin position="23"/>
        <end position="44"/>
    </location>
</feature>
<dbReference type="PATRIC" id="fig|36849.3.peg.3883"/>
<dbReference type="PANTHER" id="PTHR30460">
    <property type="entry name" value="MODERATE CONDUCTANCE MECHANOSENSITIVE CHANNEL YBIO"/>
    <property type="match status" value="1"/>
</dbReference>
<keyword evidence="6 7" id="KW-0472">Membrane</keyword>
<evidence type="ECO:0000259" key="9">
    <source>
        <dbReference type="Pfam" id="PF21082"/>
    </source>
</evidence>
<dbReference type="Gene3D" id="3.30.70.100">
    <property type="match status" value="1"/>
</dbReference>
<reference evidence="11 12" key="1">
    <citation type="submission" date="2015-09" db="EMBL/GenBank/DDBJ databases">
        <title>Genome sequence of Oxobacter pfennigii DSM 3222.</title>
        <authorList>
            <person name="Poehlein A."/>
            <person name="Bengelsdorf F.R."/>
            <person name="Schiel-Bengelsdorf B."/>
            <person name="Duerre P."/>
            <person name="Daniel R."/>
        </authorList>
    </citation>
    <scope>NUCLEOTIDE SEQUENCE [LARGE SCALE GENOMIC DNA]</scope>
    <source>
        <strain evidence="11 12">DSM 3222</strain>
    </source>
</reference>
<dbReference type="Gene3D" id="1.10.287.1260">
    <property type="match status" value="1"/>
</dbReference>
<sequence>MGLDEIKAFFNEQNIVVNYGGRILKLLIILIGMKVLTYFGNIIIEKFIQNQKQHKLGMNERKLDTLSELLKSILRYALYILGIINGLDVLGFPIGTLLVGAGLGGVAIGFGAQSLIKDIIAGFFILFEDQFSVGEYVTIENMEGIVEGVGLRITKIKDFSGDLHIIPNGLIGKVTNHSRDNARALVEFDIGYDVNIDKALSVLNKLCEDIKNTNENIIEGPSVLGVTDLGEYGVKLKIAARTKPMEQWGVEREIRKKVKDVFEAENINIPFPTRVIITKNGNNS</sequence>
<dbReference type="Gene3D" id="2.30.30.60">
    <property type="match status" value="1"/>
</dbReference>
<organism evidence="11 12">
    <name type="scientific">Oxobacter pfennigii</name>
    <dbReference type="NCBI Taxonomy" id="36849"/>
    <lineage>
        <taxon>Bacteria</taxon>
        <taxon>Bacillati</taxon>
        <taxon>Bacillota</taxon>
        <taxon>Clostridia</taxon>
        <taxon>Eubacteriales</taxon>
        <taxon>Clostridiaceae</taxon>
        <taxon>Oxobacter</taxon>
    </lineage>
</organism>
<dbReference type="SUPFAM" id="SSF82689">
    <property type="entry name" value="Mechanosensitive channel protein MscS (YggB), C-terminal domain"/>
    <property type="match status" value="1"/>
</dbReference>
<feature type="domain" description="Mechanosensitive ion channel transmembrane helices 2/3" evidence="10">
    <location>
        <begin position="73"/>
        <end position="113"/>
    </location>
</feature>
<dbReference type="SUPFAM" id="SSF50182">
    <property type="entry name" value="Sm-like ribonucleoproteins"/>
    <property type="match status" value="1"/>
</dbReference>
<evidence type="ECO:0000256" key="7">
    <source>
        <dbReference type="SAM" id="Phobius"/>
    </source>
</evidence>
<gene>
    <name evidence="11" type="primary">ykuT</name>
    <name evidence="11" type="ORF">OXPF_36760</name>
</gene>
<dbReference type="SUPFAM" id="SSF82861">
    <property type="entry name" value="Mechanosensitive channel protein MscS (YggB), transmembrane region"/>
    <property type="match status" value="1"/>
</dbReference>
<dbReference type="GO" id="GO:0005886">
    <property type="term" value="C:plasma membrane"/>
    <property type="evidence" value="ECO:0007669"/>
    <property type="project" value="UniProtKB-SubCell"/>
</dbReference>
<evidence type="ECO:0000313" key="12">
    <source>
        <dbReference type="Proteomes" id="UP000050326"/>
    </source>
</evidence>
<dbReference type="Pfam" id="PF00924">
    <property type="entry name" value="MS_channel_2nd"/>
    <property type="match status" value="1"/>
</dbReference>
<feature type="domain" description="Mechanosensitive ion channel MscS C-terminal" evidence="9">
    <location>
        <begin position="186"/>
        <end position="269"/>
    </location>
</feature>
<feature type="transmembrane region" description="Helical" evidence="7">
    <location>
        <begin position="90"/>
        <end position="110"/>
    </location>
</feature>
<accession>A0A0P8W5I7</accession>
<evidence type="ECO:0000256" key="3">
    <source>
        <dbReference type="ARBA" id="ARBA00022475"/>
    </source>
</evidence>
<evidence type="ECO:0000259" key="8">
    <source>
        <dbReference type="Pfam" id="PF00924"/>
    </source>
</evidence>
<keyword evidence="12" id="KW-1185">Reference proteome</keyword>
<keyword evidence="4 7" id="KW-0812">Transmembrane</keyword>
<name>A0A0P8W5I7_9CLOT</name>
<dbReference type="InterPro" id="IPR045276">
    <property type="entry name" value="YbiO_bact"/>
</dbReference>
<dbReference type="InterPro" id="IPR006685">
    <property type="entry name" value="MscS_channel_2nd"/>
</dbReference>
<evidence type="ECO:0000256" key="4">
    <source>
        <dbReference type="ARBA" id="ARBA00022692"/>
    </source>
</evidence>
<dbReference type="Pfam" id="PF21082">
    <property type="entry name" value="MS_channel_3rd"/>
    <property type="match status" value="1"/>
</dbReference>
<evidence type="ECO:0000256" key="2">
    <source>
        <dbReference type="ARBA" id="ARBA00008017"/>
    </source>
</evidence>
<evidence type="ECO:0000256" key="1">
    <source>
        <dbReference type="ARBA" id="ARBA00004651"/>
    </source>
</evidence>
<dbReference type="InterPro" id="IPR023408">
    <property type="entry name" value="MscS_beta-dom_sf"/>
</dbReference>
<evidence type="ECO:0000259" key="10">
    <source>
        <dbReference type="Pfam" id="PF21088"/>
    </source>
</evidence>
<evidence type="ECO:0000256" key="6">
    <source>
        <dbReference type="ARBA" id="ARBA00023136"/>
    </source>
</evidence>
<dbReference type="InterPro" id="IPR011014">
    <property type="entry name" value="MscS_channel_TM-2"/>
</dbReference>
<comment type="subcellular location">
    <subcellularLocation>
        <location evidence="1">Cell membrane</location>
        <topology evidence="1">Multi-pass membrane protein</topology>
    </subcellularLocation>
</comment>
<dbReference type="PANTHER" id="PTHR30460:SF0">
    <property type="entry name" value="MODERATE CONDUCTANCE MECHANOSENSITIVE CHANNEL YBIO"/>
    <property type="match status" value="1"/>
</dbReference>
<dbReference type="InterPro" id="IPR049142">
    <property type="entry name" value="MS_channel_1st"/>
</dbReference>
<dbReference type="RefSeq" id="WP_054876640.1">
    <property type="nucleotide sequence ID" value="NZ_LKET01000051.1"/>
</dbReference>
<comment type="caution">
    <text evidence="11">The sequence shown here is derived from an EMBL/GenBank/DDBJ whole genome shotgun (WGS) entry which is preliminary data.</text>
</comment>
<dbReference type="OrthoDB" id="9809206at2"/>
<dbReference type="InterPro" id="IPR011066">
    <property type="entry name" value="MscS_channel_C_sf"/>
</dbReference>
<dbReference type="GO" id="GO:0008381">
    <property type="term" value="F:mechanosensitive monoatomic ion channel activity"/>
    <property type="evidence" value="ECO:0007669"/>
    <property type="project" value="InterPro"/>
</dbReference>
<comment type="similarity">
    <text evidence="2">Belongs to the MscS (TC 1.A.23) family.</text>
</comment>
<dbReference type="EMBL" id="LKET01000051">
    <property type="protein sequence ID" value="KPU42907.1"/>
    <property type="molecule type" value="Genomic_DNA"/>
</dbReference>
<evidence type="ECO:0000256" key="5">
    <source>
        <dbReference type="ARBA" id="ARBA00022989"/>
    </source>
</evidence>
<dbReference type="InterPro" id="IPR010920">
    <property type="entry name" value="LSM_dom_sf"/>
</dbReference>
<dbReference type="STRING" id="36849.OXPF_36760"/>
<evidence type="ECO:0000313" key="11">
    <source>
        <dbReference type="EMBL" id="KPU42907.1"/>
    </source>
</evidence>